<protein>
    <recommendedName>
        <fullName evidence="5">Extracellular serine-threonine rich protein</fullName>
    </recommendedName>
</protein>
<dbReference type="AlphaFoldDB" id="M7T585"/>
<feature type="region of interest" description="Disordered" evidence="1">
    <location>
        <begin position="28"/>
        <end position="49"/>
    </location>
</feature>
<feature type="chain" id="PRO_5004085269" description="Extracellular serine-threonine rich protein" evidence="2">
    <location>
        <begin position="21"/>
        <end position="262"/>
    </location>
</feature>
<evidence type="ECO:0000313" key="4">
    <source>
        <dbReference type="Proteomes" id="UP000012174"/>
    </source>
</evidence>
<dbReference type="Proteomes" id="UP000012174">
    <property type="component" value="Unassembled WGS sequence"/>
</dbReference>
<dbReference type="HOGENOM" id="CLU_1061859_0_0_1"/>
<feature type="signal peptide" evidence="2">
    <location>
        <begin position="1"/>
        <end position="20"/>
    </location>
</feature>
<keyword evidence="2" id="KW-0732">Signal</keyword>
<feature type="region of interest" description="Disordered" evidence="1">
    <location>
        <begin position="192"/>
        <end position="227"/>
    </location>
</feature>
<dbReference type="EMBL" id="KB705585">
    <property type="protein sequence ID" value="EMR71777.1"/>
    <property type="molecule type" value="Genomic_DNA"/>
</dbReference>
<gene>
    <name evidence="3" type="ORF">UCREL1_1176</name>
</gene>
<dbReference type="KEGG" id="ela:UCREL1_1176"/>
<feature type="compositionally biased region" description="Gly residues" evidence="1">
    <location>
        <begin position="195"/>
        <end position="217"/>
    </location>
</feature>
<name>M7T585_EUTLA</name>
<evidence type="ECO:0008006" key="5">
    <source>
        <dbReference type="Google" id="ProtNLM"/>
    </source>
</evidence>
<accession>M7T585</accession>
<keyword evidence="4" id="KW-1185">Reference proteome</keyword>
<evidence type="ECO:0000256" key="2">
    <source>
        <dbReference type="SAM" id="SignalP"/>
    </source>
</evidence>
<organism evidence="3 4">
    <name type="scientific">Eutypa lata (strain UCR-EL1)</name>
    <name type="common">Grapevine dieback disease fungus</name>
    <name type="synonym">Eutypa armeniacae</name>
    <dbReference type="NCBI Taxonomy" id="1287681"/>
    <lineage>
        <taxon>Eukaryota</taxon>
        <taxon>Fungi</taxon>
        <taxon>Dikarya</taxon>
        <taxon>Ascomycota</taxon>
        <taxon>Pezizomycotina</taxon>
        <taxon>Sordariomycetes</taxon>
        <taxon>Xylariomycetidae</taxon>
        <taxon>Xylariales</taxon>
        <taxon>Diatrypaceae</taxon>
        <taxon>Eutypa</taxon>
    </lineage>
</organism>
<evidence type="ECO:0000256" key="1">
    <source>
        <dbReference type="SAM" id="MobiDB-lite"/>
    </source>
</evidence>
<proteinExistence type="predicted"/>
<evidence type="ECO:0000313" key="3">
    <source>
        <dbReference type="EMBL" id="EMR71777.1"/>
    </source>
</evidence>
<sequence length="262" mass="24630">MRYSPHIIAAAAALATLASAQQLQPLPGEGATATAGELIPLPTDGGAGAAAEATTTTAAELAPLPAETTAEEAAATAATSTEETAVVEETTTAEAAAEETAGIPSGGDGVQLISDVGEGAAEEATATTAEFKTPLTKGVAASNTQPPYPIPSEYVAAGWAGASGEIMTIPGTAIQSGSMVTSVLVTATAQPSSGLGSGSGSGSGNAGGASGGVGVGDGSPTTTGDAAGVTQVPIGGARGAGLDSGSVVWGVAVGVVAWGLVV</sequence>
<reference evidence="4" key="1">
    <citation type="journal article" date="2013" name="Genome Announc.">
        <title>Draft genome sequence of the grapevine dieback fungus Eutypa lata UCR-EL1.</title>
        <authorList>
            <person name="Blanco-Ulate B."/>
            <person name="Rolshausen P.E."/>
            <person name="Cantu D."/>
        </authorList>
    </citation>
    <scope>NUCLEOTIDE SEQUENCE [LARGE SCALE GENOMIC DNA]</scope>
    <source>
        <strain evidence="4">UCR-EL1</strain>
    </source>
</reference>